<gene>
    <name evidence="2" type="ORF">EHQ58_16755</name>
</gene>
<reference evidence="2" key="1">
    <citation type="journal article" date="2019" name="PLoS Negl. Trop. Dis.">
        <title>Revisiting the worldwide diversity of Leptospira species in the environment.</title>
        <authorList>
            <person name="Vincent A.T."/>
            <person name="Schiettekatte O."/>
            <person name="Bourhy P."/>
            <person name="Veyrier F.J."/>
            <person name="Picardeau M."/>
        </authorList>
    </citation>
    <scope>NUCLEOTIDE SEQUENCE [LARGE SCALE GENOMIC DNA]</scope>
    <source>
        <strain evidence="2">201702476</strain>
    </source>
</reference>
<dbReference type="OrthoDB" id="5517324at2"/>
<evidence type="ECO:0000256" key="1">
    <source>
        <dbReference type="SAM" id="Phobius"/>
    </source>
</evidence>
<keyword evidence="1" id="KW-1133">Transmembrane helix</keyword>
<keyword evidence="1" id="KW-0472">Membrane</keyword>
<accession>A0A4R9JU30</accession>
<organism evidence="2 3">
    <name type="scientific">Leptospira ognonensis</name>
    <dbReference type="NCBI Taxonomy" id="2484945"/>
    <lineage>
        <taxon>Bacteria</taxon>
        <taxon>Pseudomonadati</taxon>
        <taxon>Spirochaetota</taxon>
        <taxon>Spirochaetia</taxon>
        <taxon>Leptospirales</taxon>
        <taxon>Leptospiraceae</taxon>
        <taxon>Leptospira</taxon>
    </lineage>
</organism>
<keyword evidence="3" id="KW-1185">Reference proteome</keyword>
<keyword evidence="1" id="KW-0812">Transmembrane</keyword>
<dbReference type="EMBL" id="RQGD01000046">
    <property type="protein sequence ID" value="TGL56282.1"/>
    <property type="molecule type" value="Genomic_DNA"/>
</dbReference>
<sequence length="374" mass="41947">MAGEKIYEMLWDCEFCGSKKLLGKSHRHCPNCGATQDPTRRYFPSDSEKVAVQDHVYYGADKVCPFCQTPNGAKSTFCGNCGGALDGAKEVTRRSSQIEGVFPEVDSVQNAKLDLSNQQTPNSDSTAGNKEDLAFKDSKWIKAHPKTPKWVVWMLSSLGVGSVGFVLIGVLWTEKVNLKLTEHEWTRSIDIEQFKPVSDSSWCDSMPSDAYSVDRRSEVRSYNQIADGEECHTVKSDNGDGTYSESESCSTKYRSEPVYDSKCYYKVDRWAYERVSTATGVGIEPEPYWPAPVYRDCSGSIGCERLGARKEKYLVHFEEIGGESAGEKHDCEFDQGKWKSYDNKVTYQSDKSVIFNYITCDSINTLGAEEVKKD</sequence>
<proteinExistence type="predicted"/>
<dbReference type="RefSeq" id="WP_135625072.1">
    <property type="nucleotide sequence ID" value="NZ_RQGD01000046.1"/>
</dbReference>
<dbReference type="AlphaFoldDB" id="A0A4R9JU30"/>
<evidence type="ECO:0000313" key="3">
    <source>
        <dbReference type="Proteomes" id="UP000297693"/>
    </source>
</evidence>
<comment type="caution">
    <text evidence="2">The sequence shown here is derived from an EMBL/GenBank/DDBJ whole genome shotgun (WGS) entry which is preliminary data.</text>
</comment>
<evidence type="ECO:0000313" key="2">
    <source>
        <dbReference type="EMBL" id="TGL56282.1"/>
    </source>
</evidence>
<dbReference type="Proteomes" id="UP000297693">
    <property type="component" value="Unassembled WGS sequence"/>
</dbReference>
<protein>
    <submittedName>
        <fullName evidence="2">Zinc ribbon domain-containing protein</fullName>
    </submittedName>
</protein>
<name>A0A4R9JU30_9LEPT</name>
<feature type="transmembrane region" description="Helical" evidence="1">
    <location>
        <begin position="150"/>
        <end position="172"/>
    </location>
</feature>